<reference evidence="1 2" key="1">
    <citation type="submission" date="2024-02" db="EMBL/GenBank/DDBJ databases">
        <authorList>
            <person name="Vignale AGUSTIN F."/>
            <person name="Sosa J E."/>
            <person name="Modenutti C."/>
        </authorList>
    </citation>
    <scope>NUCLEOTIDE SEQUENCE [LARGE SCALE GENOMIC DNA]</scope>
</reference>
<dbReference type="AlphaFoldDB" id="A0ABC8V1R2"/>
<dbReference type="Proteomes" id="UP001642360">
    <property type="component" value="Unassembled WGS sequence"/>
</dbReference>
<feature type="non-terminal residue" evidence="1">
    <location>
        <position position="120"/>
    </location>
</feature>
<name>A0ABC8V1R2_9AQUA</name>
<proteinExistence type="predicted"/>
<comment type="caution">
    <text evidence="1">The sequence shown here is derived from an EMBL/GenBank/DDBJ whole genome shotgun (WGS) entry which is preliminary data.</text>
</comment>
<protein>
    <submittedName>
        <fullName evidence="1">Uncharacterized protein</fullName>
    </submittedName>
</protein>
<accession>A0ABC8V1R2</accession>
<evidence type="ECO:0000313" key="2">
    <source>
        <dbReference type="Proteomes" id="UP001642360"/>
    </source>
</evidence>
<sequence length="120" mass="14080">MVNARNESEVLDCGDHEEDMVTGAEFRTFQLGKNQQGDDPTGRQPYQERAKVFHERHPEIPCRQLAYEDNLSEDEEDAEAIIRNNWKGYQGEQDRQTFRMKMDLPSFNGQLQIEGFLDWL</sequence>
<keyword evidence="2" id="KW-1185">Reference proteome</keyword>
<evidence type="ECO:0000313" key="1">
    <source>
        <dbReference type="EMBL" id="CAK9187268.1"/>
    </source>
</evidence>
<gene>
    <name evidence="1" type="ORF">ILEXP_LOCUS57777</name>
</gene>
<dbReference type="EMBL" id="CAUOFW020009880">
    <property type="protein sequence ID" value="CAK9187268.1"/>
    <property type="molecule type" value="Genomic_DNA"/>
</dbReference>
<organism evidence="1 2">
    <name type="scientific">Ilex paraguariensis</name>
    <name type="common">yerba mate</name>
    <dbReference type="NCBI Taxonomy" id="185542"/>
    <lineage>
        <taxon>Eukaryota</taxon>
        <taxon>Viridiplantae</taxon>
        <taxon>Streptophyta</taxon>
        <taxon>Embryophyta</taxon>
        <taxon>Tracheophyta</taxon>
        <taxon>Spermatophyta</taxon>
        <taxon>Magnoliopsida</taxon>
        <taxon>eudicotyledons</taxon>
        <taxon>Gunneridae</taxon>
        <taxon>Pentapetalae</taxon>
        <taxon>asterids</taxon>
        <taxon>campanulids</taxon>
        <taxon>Aquifoliales</taxon>
        <taxon>Aquifoliaceae</taxon>
        <taxon>Ilex</taxon>
    </lineage>
</organism>